<feature type="binding site" evidence="6">
    <location>
        <position position="506"/>
    </location>
    <ligand>
        <name>hydrogencarbonate</name>
        <dbReference type="ChEBI" id="CHEBI:17544"/>
        <label>1</label>
    </ligand>
</feature>
<feature type="binding site" evidence="7">
    <location>
        <position position="581"/>
    </location>
    <ligand>
        <name>Fe(3+)</name>
        <dbReference type="ChEBI" id="CHEBI:29034"/>
        <label>2</label>
    </ligand>
</feature>
<dbReference type="PRINTS" id="PR00422">
    <property type="entry name" value="TRANSFERRIN"/>
</dbReference>
<dbReference type="HOGENOM" id="CLU_011309_2_0_1"/>
<dbReference type="Pfam" id="PF00405">
    <property type="entry name" value="Transferrin"/>
    <property type="match status" value="2"/>
</dbReference>
<dbReference type="AlphaFoldDB" id="T1J2X7"/>
<keyword evidence="5" id="KW-0406">Ion transport</keyword>
<feature type="domain" description="Transferrin-like" evidence="10">
    <location>
        <begin position="391"/>
        <end position="734"/>
    </location>
</feature>
<evidence type="ECO:0000256" key="9">
    <source>
        <dbReference type="SAM" id="SignalP"/>
    </source>
</evidence>
<dbReference type="FunFam" id="3.40.190.10:FF:000095">
    <property type="entry name" value="Lactotransferrin"/>
    <property type="match status" value="1"/>
</dbReference>
<reference evidence="12" key="1">
    <citation type="submission" date="2011-05" db="EMBL/GenBank/DDBJ databases">
        <authorList>
            <person name="Richards S.R."/>
            <person name="Qu J."/>
            <person name="Jiang H."/>
            <person name="Jhangiani S.N."/>
            <person name="Agravi P."/>
            <person name="Goodspeed R."/>
            <person name="Gross S."/>
            <person name="Mandapat C."/>
            <person name="Jackson L."/>
            <person name="Mathew T."/>
            <person name="Pu L."/>
            <person name="Thornton R."/>
            <person name="Saada N."/>
            <person name="Wilczek-Boney K.B."/>
            <person name="Lee S."/>
            <person name="Kovar C."/>
            <person name="Wu Y."/>
            <person name="Scherer S.E."/>
            <person name="Worley K.C."/>
            <person name="Muzny D.M."/>
            <person name="Gibbs R."/>
        </authorList>
    </citation>
    <scope>NUCLEOTIDE SEQUENCE</scope>
    <source>
        <strain evidence="12">Brora</strain>
    </source>
</reference>
<dbReference type="SMART" id="SM00094">
    <property type="entry name" value="TR_FER"/>
    <property type="match status" value="2"/>
</dbReference>
<dbReference type="Proteomes" id="UP000014500">
    <property type="component" value="Unassembled WGS sequence"/>
</dbReference>
<keyword evidence="5 7" id="KW-0408">Iron</keyword>
<feature type="binding site" evidence="7">
    <location>
        <position position="474"/>
    </location>
    <ligand>
        <name>Fe(3+)</name>
        <dbReference type="ChEBI" id="CHEBI:29034"/>
        <label>1</label>
    </ligand>
</feature>
<feature type="binding site" evidence="6">
    <location>
        <position position="507"/>
    </location>
    <ligand>
        <name>hydrogencarbonate</name>
        <dbReference type="ChEBI" id="CHEBI:17544"/>
        <label>1</label>
    </ligand>
</feature>
<evidence type="ECO:0000256" key="1">
    <source>
        <dbReference type="ARBA" id="ARBA00004613"/>
    </source>
</evidence>
<dbReference type="EMBL" id="JH431812">
    <property type="status" value="NOT_ANNOTATED_CDS"/>
    <property type="molecule type" value="Genomic_DNA"/>
</dbReference>
<evidence type="ECO:0000313" key="12">
    <source>
        <dbReference type="Proteomes" id="UP000014500"/>
    </source>
</evidence>
<feature type="binding site" evidence="6">
    <location>
        <position position="146"/>
    </location>
    <ligand>
        <name>hydrogencarbonate</name>
        <dbReference type="ChEBI" id="CHEBI:17544"/>
        <label>1</label>
    </ligand>
</feature>
<feature type="disulfide bond" evidence="8">
    <location>
        <begin position="42"/>
        <end position="61"/>
    </location>
</feature>
<feature type="disulfide bond" evidence="8">
    <location>
        <begin position="559"/>
        <end position="570"/>
    </location>
</feature>
<proteinExistence type="inferred from homology"/>
<dbReference type="PROSITE" id="PS51408">
    <property type="entry name" value="TRANSFERRIN_LIKE_4"/>
    <property type="match status" value="2"/>
</dbReference>
<feature type="disulfide bond" evidence="8">
    <location>
        <begin position="394"/>
        <end position="431"/>
    </location>
</feature>
<sequence length="759" mass="85263">MYYQSFILSYLLIFIAQSNGQLSYHKKHVRWCAVGKYELAKCEDWSRAVAFSRQFTMNLTCIESKSKDDCFSLIDDDIADLVTLDPGEVFYAGRYHSLVPIMVERYGNSAESRYYAVAVVKRSSDIRSIQQLRGRRACFTSVGQMAGWVLPVNAFMRSGAMPIVDCNNHLKSVANFLGPSCASNAFVDKHNPTGDNPFHLCEICAGIGKKKGSGTDPFSGFAGAMNCLSSGKGEIAFVKHTSVDEMVSDPFSGFKKQDYEILCPMGQRMPVDSYANCHWGVVPGHAVMVTSAKPPEIRHLYHEFLKQSVQLFGATPTGQMPHPNLPPSHAAQLPFALFQSFGRYAKQRNLLFSDTATRLDSLADDKQTFMDYLGDYQNAILELRQCPVRLMKLCVVSEMEMEKCVKMKTAFRAQLLQPELVCFKGHSHRECMAMVNQGSADVTVLDAGDVYTAGKDFKLIPILSEWYNLNGPFYYAVAISKIEDKDSDLLFVRGKKTCHTGMDMAAGWVVPVSFLLKNQRLRDHGCDGAHSAAEFFEKSCIPGALSLEYNPNWKQNTMCDLCHGSSGFFCQRDHNEDFFGYSGAFRCLVEGGGDIAFVKHTTVFENTDGRNKMWWARNMLTVDFELLCRDGSRAPVKSYEECNLGKVAANALVARPYNQTEIDSYINLFLYAQQFFGSKYEDGFKFQMFQSEFPYHDLIFQDATQQLQPVPYDKRHYHAYLGHDFLLSKRAIDCTAGVGNSQYSAVLLFILLGFSIAII</sequence>
<dbReference type="GO" id="GO:0005886">
    <property type="term" value="C:plasma membrane"/>
    <property type="evidence" value="ECO:0007669"/>
    <property type="project" value="TreeGrafter"/>
</dbReference>
<dbReference type="eggNOG" id="ENOG502QSZB">
    <property type="taxonomic scope" value="Eukaryota"/>
</dbReference>
<dbReference type="PANTHER" id="PTHR11485">
    <property type="entry name" value="TRANSFERRIN"/>
    <property type="match status" value="1"/>
</dbReference>
<feature type="signal peptide" evidence="9">
    <location>
        <begin position="1"/>
        <end position="20"/>
    </location>
</feature>
<dbReference type="OMA" id="DEWSINS"/>
<keyword evidence="3" id="KW-0677">Repeat</keyword>
<evidence type="ECO:0000256" key="5">
    <source>
        <dbReference type="PIRNR" id="PIRNR002549"/>
    </source>
</evidence>
<dbReference type="PhylomeDB" id="T1J2X7"/>
<dbReference type="Gene3D" id="3.40.190.10">
    <property type="entry name" value="Periplasmic binding protein-like II"/>
    <property type="match status" value="4"/>
</dbReference>
<keyword evidence="4 8" id="KW-1015">Disulfide bond</keyword>
<feature type="binding site" evidence="6">
    <location>
        <position position="140"/>
    </location>
    <ligand>
        <name>hydrogencarbonate</name>
        <dbReference type="ChEBI" id="CHEBI:17544"/>
        <label>1</label>
    </ligand>
</feature>
<feature type="disulfide bond" evidence="8">
    <location>
        <begin position="32"/>
        <end position="70"/>
    </location>
</feature>
<comment type="subcellular location">
    <subcellularLocation>
        <location evidence="1">Secreted</location>
    </subcellularLocation>
</comment>
<dbReference type="PANTHER" id="PTHR11485:SF29">
    <property type="entry name" value="TRANSFERRIN 2"/>
    <property type="match status" value="1"/>
</dbReference>
<feature type="binding site" evidence="6">
    <location>
        <position position="147"/>
    </location>
    <ligand>
        <name>hydrogencarbonate</name>
        <dbReference type="ChEBI" id="CHEBI:17544"/>
        <label>1</label>
    </ligand>
</feature>
<feature type="binding site" evidence="7">
    <location>
        <position position="114"/>
    </location>
    <ligand>
        <name>Fe(3+)</name>
        <dbReference type="ChEBI" id="CHEBI:29034"/>
        <label>1</label>
    </ligand>
</feature>
<keyword evidence="5" id="KW-0813">Transport</keyword>
<feature type="binding site" evidence="7">
    <location>
        <position position="85"/>
    </location>
    <ligand>
        <name>Fe(3+)</name>
        <dbReference type="ChEBI" id="CHEBI:29034"/>
        <label>1</label>
    </ligand>
</feature>
<feature type="disulfide bond" evidence="8">
    <location>
        <begin position="181"/>
        <end position="204"/>
    </location>
</feature>
<dbReference type="GO" id="GO:0046872">
    <property type="term" value="F:metal ion binding"/>
    <property type="evidence" value="ECO:0007669"/>
    <property type="project" value="UniProtKB-KW"/>
</dbReference>
<organism evidence="11 12">
    <name type="scientific">Strigamia maritima</name>
    <name type="common">European centipede</name>
    <name type="synonym">Geophilus maritimus</name>
    <dbReference type="NCBI Taxonomy" id="126957"/>
    <lineage>
        <taxon>Eukaryota</taxon>
        <taxon>Metazoa</taxon>
        <taxon>Ecdysozoa</taxon>
        <taxon>Arthropoda</taxon>
        <taxon>Myriapoda</taxon>
        <taxon>Chilopoda</taxon>
        <taxon>Pleurostigmophora</taxon>
        <taxon>Geophilomorpha</taxon>
        <taxon>Linotaeniidae</taxon>
        <taxon>Strigamia</taxon>
    </lineage>
</organism>
<dbReference type="GO" id="GO:0055037">
    <property type="term" value="C:recycling endosome"/>
    <property type="evidence" value="ECO:0007669"/>
    <property type="project" value="TreeGrafter"/>
</dbReference>
<feature type="disulfide bond" evidence="8">
    <location>
        <begin position="404"/>
        <end position="422"/>
    </location>
</feature>
<evidence type="ECO:0000256" key="7">
    <source>
        <dbReference type="PIRSR" id="PIRSR002549-3"/>
    </source>
</evidence>
<keyword evidence="12" id="KW-1185">Reference proteome</keyword>
<dbReference type="SUPFAM" id="SSF53850">
    <property type="entry name" value="Periplasmic binding protein-like II"/>
    <property type="match status" value="2"/>
</dbReference>
<dbReference type="InterPro" id="IPR001156">
    <property type="entry name" value="Transferrin-like_dom"/>
</dbReference>
<feature type="binding site" evidence="6">
    <location>
        <position position="500"/>
    </location>
    <ligand>
        <name>hydrogencarbonate</name>
        <dbReference type="ChEBI" id="CHEBI:17544"/>
        <label>1</label>
    </ligand>
</feature>
<feature type="chain" id="PRO_5004579833" description="Transferrin-like domain-containing protein" evidence="9">
    <location>
        <begin position="21"/>
        <end position="759"/>
    </location>
</feature>
<evidence type="ECO:0000256" key="8">
    <source>
        <dbReference type="PIRSR" id="PIRSR002549-4"/>
    </source>
</evidence>
<keyword evidence="2" id="KW-0964">Secreted</keyword>
<name>T1J2X7_STRMM</name>
<feature type="binding site" evidence="7">
    <location>
        <position position="446"/>
    </location>
    <ligand>
        <name>Fe(3+)</name>
        <dbReference type="ChEBI" id="CHEBI:29034"/>
        <label>1</label>
    </ligand>
</feature>
<feature type="disulfide bond" evidence="8">
    <location>
        <begin position="263"/>
        <end position="277"/>
    </location>
</feature>
<keyword evidence="5" id="KW-0410">Iron transport</keyword>
<dbReference type="InterPro" id="IPR016357">
    <property type="entry name" value="Transferrin"/>
</dbReference>
<evidence type="ECO:0000256" key="4">
    <source>
        <dbReference type="ARBA" id="ARBA00023157"/>
    </source>
</evidence>
<feature type="disulfide bond" evidence="8">
    <location>
        <begin position="498"/>
        <end position="587"/>
    </location>
</feature>
<reference evidence="11" key="2">
    <citation type="submission" date="2015-02" db="UniProtKB">
        <authorList>
            <consortium name="EnsemblMetazoa"/>
        </authorList>
    </citation>
    <scope>IDENTIFICATION</scope>
</reference>
<dbReference type="InterPro" id="IPR018195">
    <property type="entry name" value="Transferrin_Fe_BS"/>
</dbReference>
<keyword evidence="9" id="KW-0732">Signal</keyword>
<dbReference type="GO" id="GO:0006826">
    <property type="term" value="P:iron ion transport"/>
    <property type="evidence" value="ECO:0007669"/>
    <property type="project" value="UniProtKB-KW"/>
</dbReference>
<feature type="disulfide bond" evidence="8">
    <location>
        <begin position="540"/>
        <end position="562"/>
    </location>
</feature>
<dbReference type="STRING" id="126957.T1J2X7"/>
<dbReference type="GO" id="GO:0005615">
    <property type="term" value="C:extracellular space"/>
    <property type="evidence" value="ECO:0007669"/>
    <property type="project" value="InterPro"/>
</dbReference>
<dbReference type="PROSITE" id="PS00205">
    <property type="entry name" value="TRANSFERRIN_LIKE_1"/>
    <property type="match status" value="1"/>
</dbReference>
<evidence type="ECO:0000256" key="6">
    <source>
        <dbReference type="PIRSR" id="PIRSR002549-2"/>
    </source>
</evidence>
<dbReference type="GO" id="GO:0005769">
    <property type="term" value="C:early endosome"/>
    <property type="evidence" value="ECO:0007669"/>
    <property type="project" value="TreeGrafter"/>
</dbReference>
<keyword evidence="5 7" id="KW-0479">Metal-binding</keyword>
<feature type="disulfide bond" evidence="8">
    <location>
        <begin position="138"/>
        <end position="227"/>
    </location>
</feature>
<comment type="similarity">
    <text evidence="5">Belongs to the transferrin family.</text>
</comment>
<feature type="disulfide bond" evidence="8">
    <location>
        <begin position="628"/>
        <end position="642"/>
    </location>
</feature>
<evidence type="ECO:0000313" key="11">
    <source>
        <dbReference type="EnsemblMetazoa" id="SMAR007929-PA"/>
    </source>
</evidence>
<protein>
    <recommendedName>
        <fullName evidence="10">Transferrin-like domain-containing protein</fullName>
    </recommendedName>
</protein>
<dbReference type="PIRSF" id="PIRSF002549">
    <property type="entry name" value="Transferrin"/>
    <property type="match status" value="1"/>
</dbReference>
<accession>T1J2X7</accession>
<dbReference type="CDD" id="cd13529">
    <property type="entry name" value="PBP2_transferrin"/>
    <property type="match status" value="2"/>
</dbReference>
<dbReference type="EnsemblMetazoa" id="SMAR007929-RA">
    <property type="protein sequence ID" value="SMAR007929-PA"/>
    <property type="gene ID" value="SMAR007929"/>
</dbReference>
<evidence type="ECO:0000256" key="2">
    <source>
        <dbReference type="ARBA" id="ARBA00022525"/>
    </source>
</evidence>
<evidence type="ECO:0000256" key="3">
    <source>
        <dbReference type="ARBA" id="ARBA00022737"/>
    </source>
</evidence>
<feature type="binding site" evidence="7">
    <location>
        <position position="285"/>
    </location>
    <ligand>
        <name>Fe(3+)</name>
        <dbReference type="ChEBI" id="CHEBI:29034"/>
        <label>1</label>
    </ligand>
</feature>
<evidence type="ECO:0000259" key="10">
    <source>
        <dbReference type="PROSITE" id="PS51408"/>
    </source>
</evidence>
<feature type="domain" description="Transferrin-like" evidence="10">
    <location>
        <begin position="29"/>
        <end position="386"/>
    </location>
</feature>